<dbReference type="Proteomes" id="UP001054945">
    <property type="component" value="Unassembled WGS sequence"/>
</dbReference>
<dbReference type="AlphaFoldDB" id="A0AAV4NMW5"/>
<protein>
    <submittedName>
        <fullName evidence="2">Uncharacterized protein</fullName>
    </submittedName>
</protein>
<sequence length="240" mass="26595">MTAFFLHSEKGIQHTQKGGQGPIERRTLSTTPTEERGAPIHVKIALQTKKNSLRSGLSYRPSALPGSTLALLPLLSGIQWRENDLAECGRPWRSTRVAKCVVQWVCARGLLADDCAKVGCPHPQRGKHPGNPGACHFSRQNVAPHRGFNTLSAIVRSKTFEAAGILRKKDSPGPTHRYYWRVTLNSSAFPPSPSCVCGGGCYLAYLMHFLCWYTDEVAKRNKNTRVYFFSRQATSLRLGS</sequence>
<accession>A0AAV4NMW5</accession>
<keyword evidence="3" id="KW-1185">Reference proteome</keyword>
<reference evidence="2 3" key="1">
    <citation type="submission" date="2021-06" db="EMBL/GenBank/DDBJ databases">
        <title>Caerostris extrusa draft genome.</title>
        <authorList>
            <person name="Kono N."/>
            <person name="Arakawa K."/>
        </authorList>
    </citation>
    <scope>NUCLEOTIDE SEQUENCE [LARGE SCALE GENOMIC DNA]</scope>
</reference>
<proteinExistence type="predicted"/>
<comment type="caution">
    <text evidence="2">The sequence shown here is derived from an EMBL/GenBank/DDBJ whole genome shotgun (WGS) entry which is preliminary data.</text>
</comment>
<gene>
    <name evidence="2" type="ORF">CEXT_188921</name>
</gene>
<evidence type="ECO:0000256" key="1">
    <source>
        <dbReference type="SAM" id="MobiDB-lite"/>
    </source>
</evidence>
<organism evidence="2 3">
    <name type="scientific">Caerostris extrusa</name>
    <name type="common">Bark spider</name>
    <name type="synonym">Caerostris bankana</name>
    <dbReference type="NCBI Taxonomy" id="172846"/>
    <lineage>
        <taxon>Eukaryota</taxon>
        <taxon>Metazoa</taxon>
        <taxon>Ecdysozoa</taxon>
        <taxon>Arthropoda</taxon>
        <taxon>Chelicerata</taxon>
        <taxon>Arachnida</taxon>
        <taxon>Araneae</taxon>
        <taxon>Araneomorphae</taxon>
        <taxon>Entelegynae</taxon>
        <taxon>Araneoidea</taxon>
        <taxon>Araneidae</taxon>
        <taxon>Caerostris</taxon>
    </lineage>
</organism>
<evidence type="ECO:0000313" key="2">
    <source>
        <dbReference type="EMBL" id="GIX86147.1"/>
    </source>
</evidence>
<feature type="region of interest" description="Disordered" evidence="1">
    <location>
        <begin position="1"/>
        <end position="33"/>
    </location>
</feature>
<dbReference type="EMBL" id="BPLR01021115">
    <property type="protein sequence ID" value="GIX86147.1"/>
    <property type="molecule type" value="Genomic_DNA"/>
</dbReference>
<name>A0AAV4NMW5_CAEEX</name>
<feature type="compositionally biased region" description="Basic and acidic residues" evidence="1">
    <location>
        <begin position="23"/>
        <end position="33"/>
    </location>
</feature>
<evidence type="ECO:0000313" key="3">
    <source>
        <dbReference type="Proteomes" id="UP001054945"/>
    </source>
</evidence>